<keyword evidence="2" id="KW-1133">Transmembrane helix</keyword>
<dbReference type="EMBL" id="JBDJAW010000008">
    <property type="protein sequence ID" value="MEN3535855.1"/>
    <property type="molecule type" value="Genomic_DNA"/>
</dbReference>
<feature type="region of interest" description="Disordered" evidence="1">
    <location>
        <begin position="200"/>
        <end position="222"/>
    </location>
</feature>
<feature type="transmembrane region" description="Helical" evidence="2">
    <location>
        <begin position="20"/>
        <end position="39"/>
    </location>
</feature>
<gene>
    <name evidence="3" type="ORF">AAH991_12130</name>
</gene>
<proteinExistence type="predicted"/>
<keyword evidence="4" id="KW-1185">Reference proteome</keyword>
<protein>
    <recommendedName>
        <fullName evidence="5">LemA family protein</fullName>
    </recommendedName>
</protein>
<evidence type="ECO:0000313" key="3">
    <source>
        <dbReference type="EMBL" id="MEN3535855.1"/>
    </source>
</evidence>
<organism evidence="3 4">
    <name type="scientific">Microbispora maris</name>
    <dbReference type="NCBI Taxonomy" id="3144104"/>
    <lineage>
        <taxon>Bacteria</taxon>
        <taxon>Bacillati</taxon>
        <taxon>Actinomycetota</taxon>
        <taxon>Actinomycetes</taxon>
        <taxon>Streptosporangiales</taxon>
        <taxon>Streptosporangiaceae</taxon>
        <taxon>Microbispora</taxon>
    </lineage>
</organism>
<evidence type="ECO:0000256" key="1">
    <source>
        <dbReference type="SAM" id="MobiDB-lite"/>
    </source>
</evidence>
<dbReference type="RefSeq" id="WP_346225876.1">
    <property type="nucleotide sequence ID" value="NZ_JBDJAW010000008.1"/>
</dbReference>
<dbReference type="Proteomes" id="UP001447516">
    <property type="component" value="Unassembled WGS sequence"/>
</dbReference>
<keyword evidence="2" id="KW-0812">Transmembrane</keyword>
<evidence type="ECO:0000256" key="2">
    <source>
        <dbReference type="SAM" id="Phobius"/>
    </source>
</evidence>
<evidence type="ECO:0008006" key="5">
    <source>
        <dbReference type="Google" id="ProtNLM"/>
    </source>
</evidence>
<name>A0ABV0AKL1_9ACTN</name>
<reference evidence="3 4" key="1">
    <citation type="submission" date="2024-05" db="EMBL/GenBank/DDBJ databases">
        <title>Microbispora sp.ZYX-F-249.</title>
        <authorList>
            <person name="Xie H."/>
        </authorList>
    </citation>
    <scope>NUCLEOTIDE SEQUENCE [LARGE SCALE GENOMIC DNA]</scope>
    <source>
        <strain evidence="3 4">ZYX-F-249</strain>
    </source>
</reference>
<accession>A0ABV0AKL1</accession>
<keyword evidence="2" id="KW-0472">Membrane</keyword>
<comment type="caution">
    <text evidence="3">The sequence shown here is derived from an EMBL/GenBank/DDBJ whole genome shotgun (WGS) entry which is preliminary data.</text>
</comment>
<sequence>MAIINRPPRQQPVRSRVPGLVAAFVIGALVAGGLVFWTTRPSSIEQMASEIRAQSALRDKTQIKALTELARTTRDRLVPVVEGLSRAMPVDGTAGPAVVTTADVENWRKEAAAAAEGFADPPSGETATNVARSTLASAARQLATTVETYAAARDLTGAARTTAMDLAVRQRADALFTWSVGGTALDAVNVDAGYGHQHVFLPTTPGDGALTPDTEPEGSHES</sequence>
<evidence type="ECO:0000313" key="4">
    <source>
        <dbReference type="Proteomes" id="UP001447516"/>
    </source>
</evidence>